<feature type="transmembrane region" description="Helical" evidence="12">
    <location>
        <begin position="175"/>
        <end position="197"/>
    </location>
</feature>
<dbReference type="CDD" id="cd00130">
    <property type="entry name" value="PAS"/>
    <property type="match status" value="3"/>
</dbReference>
<keyword evidence="6" id="KW-0418">Kinase</keyword>
<dbReference type="PANTHER" id="PTHR43047:SF64">
    <property type="entry name" value="HISTIDINE KINASE CONTAINING CHEY-HOMOLOGOUS RECEIVER DOMAIN AND PAS DOMAIN-RELATED"/>
    <property type="match status" value="1"/>
</dbReference>
<evidence type="ECO:0000256" key="12">
    <source>
        <dbReference type="SAM" id="Phobius"/>
    </source>
</evidence>
<evidence type="ECO:0000256" key="3">
    <source>
        <dbReference type="ARBA" id="ARBA00022553"/>
    </source>
</evidence>
<feature type="modified residue" description="4-aspartylphosphate" evidence="11">
    <location>
        <position position="1056"/>
    </location>
</feature>
<dbReference type="Proteomes" id="UP000249633">
    <property type="component" value="Unassembled WGS sequence"/>
</dbReference>
<dbReference type="Pfam" id="PF00512">
    <property type="entry name" value="HisKA"/>
    <property type="match status" value="1"/>
</dbReference>
<dbReference type="Gene3D" id="3.30.565.10">
    <property type="entry name" value="Histidine kinase-like ATPase, C-terminal domain"/>
    <property type="match status" value="1"/>
</dbReference>
<evidence type="ECO:0000259" key="15">
    <source>
        <dbReference type="PROSITE" id="PS50112"/>
    </source>
</evidence>
<keyword evidence="12" id="KW-0472">Membrane</keyword>
<dbReference type="InterPro" id="IPR001610">
    <property type="entry name" value="PAC"/>
</dbReference>
<evidence type="ECO:0000256" key="2">
    <source>
        <dbReference type="ARBA" id="ARBA00012438"/>
    </source>
</evidence>
<evidence type="ECO:0000256" key="8">
    <source>
        <dbReference type="ARBA" id="ARBA00023026"/>
    </source>
</evidence>
<dbReference type="InterPro" id="IPR003661">
    <property type="entry name" value="HisK_dim/P_dom"/>
</dbReference>
<dbReference type="Pfam" id="PF13426">
    <property type="entry name" value="PAS_9"/>
    <property type="match status" value="1"/>
</dbReference>
<dbReference type="PROSITE" id="PS50112">
    <property type="entry name" value="PAS"/>
    <property type="match status" value="1"/>
</dbReference>
<keyword evidence="7" id="KW-0902">Two-component regulatory system</keyword>
<evidence type="ECO:0000256" key="6">
    <source>
        <dbReference type="ARBA" id="ARBA00022777"/>
    </source>
</evidence>
<dbReference type="NCBIfam" id="TIGR00229">
    <property type="entry name" value="sensory_box"/>
    <property type="match status" value="4"/>
</dbReference>
<dbReference type="Pfam" id="PF13188">
    <property type="entry name" value="PAS_8"/>
    <property type="match status" value="1"/>
</dbReference>
<proteinExistence type="predicted"/>
<feature type="domain" description="PAS" evidence="15">
    <location>
        <begin position="494"/>
        <end position="563"/>
    </location>
</feature>
<evidence type="ECO:0000313" key="18">
    <source>
        <dbReference type="Proteomes" id="UP000249633"/>
    </source>
</evidence>
<dbReference type="SMART" id="SM00448">
    <property type="entry name" value="REC"/>
    <property type="match status" value="1"/>
</dbReference>
<evidence type="ECO:0000256" key="5">
    <source>
        <dbReference type="ARBA" id="ARBA00022729"/>
    </source>
</evidence>
<comment type="function">
    <text evidence="9">Member of the two-component regulatory system BvgS/BvgA. Phosphorylates BvgA via a four-step phosphorelay in response to environmental signals.</text>
</comment>
<comment type="catalytic activity">
    <reaction evidence="1">
        <text>ATP + protein L-histidine = ADP + protein N-phospho-L-histidine.</text>
        <dbReference type="EC" id="2.7.13.3"/>
    </reaction>
</comment>
<feature type="transmembrane region" description="Helical" evidence="12">
    <location>
        <begin position="95"/>
        <end position="113"/>
    </location>
</feature>
<dbReference type="CDD" id="cd00082">
    <property type="entry name" value="HisKA"/>
    <property type="match status" value="1"/>
</dbReference>
<dbReference type="Gene3D" id="3.30.450.20">
    <property type="entry name" value="PAS domain"/>
    <property type="match status" value="4"/>
</dbReference>
<evidence type="ECO:0000256" key="10">
    <source>
        <dbReference type="ARBA" id="ARBA00070152"/>
    </source>
</evidence>
<keyword evidence="8" id="KW-0843">Virulence</keyword>
<dbReference type="Pfam" id="PF02518">
    <property type="entry name" value="HATPase_c"/>
    <property type="match status" value="1"/>
</dbReference>
<dbReference type="PRINTS" id="PR00344">
    <property type="entry name" value="BCTRLSENSOR"/>
</dbReference>
<sequence length="1126" mass="124347">MAARISPPAPVRWPRPRAPRWPEHDAPCRMLRSFDHLSSLVGHAEPPEQQREQLQGSMRTQASRFFLQVCAPLFLPVALLLIWSRQPGEWLDGWVPPLLAALISLLAFARLLSQARQPRRVESPQMALVMMLLVMALPVVVAVSRDLGLWAISLPLMSLVVAFATGMLGRRAGLLLASFALLSLGGLWLVEMLGWVTHPMSMYALWQRALMQIGMLAAGLIVGLGLLRMIQRSLAEAEERTARFRGLLNMAVDWYWEMDREFRFTHVTEERAGSSGLSAEVRLGKAPWEIDGLGLSDDELDAHRADLESHRPFHGVLARRLGDDGSARWVSISGEPRFDAHGSFRGYWGVGRDVTREVAAEQSVHATETRYRELFRRSPSPLVLHRWGRVIDANPAAMAMFGYAQRSSMIGQDLFTHYEPGDEEAARQQAARLEGLPPGAMQPMAEYRLRTLSRRRRLVQATSVRVETATGPATLSFFTDQTEQSRAQEALRRSEGLLSHLVATSPDVITLTEASNGRYSMVNHAFETLTGWDSAEVLGRTSEDLGIWQSPSDRAAILEAIRRDGTANNLPVSFRRKDGTSVSMLVSVAPFALDGQDYLVLYARDVSESERTRLVHGAILENASIGIALTRDQQFVLANPRIEAMFGWPRGSLLGQHGSVVWPSVEDWQAMGRDLGARLSAGEQVEAERTMRRRDGSTFLARLQAKAVDPAHPSRGGTIWIIEDVTERHRIQAALAQAKDEAQAASRAKSAFLANTSHEIRTPLNGLLGLGRLAQQPDINEAQRRDYLNQMMESAEGLSGLISDILDLSKIEAGRLTLENQAFSLRELLTSVRLAYLTLAQARGLSFTIDIDPQLPNWVVGDPLRTRQILSNYLTNALKFTERGGVHVSVLPLPRDGRGRAGEWVRLEVRDTGPGIAPEHQPRLFQPFTQADESTTRRFGGTGLGLSICRELATLMGGEVGLASAVGEGSVFWAELPLPTAPAPSAHPPRELRNADSLQGLRVLIAEDHPVNMLIAVSQLEQWGMEVSQASDGRQAVEAVLAAASMGKPFDVVLMDVQMPVMGGHEATRELRRHYSAEQLPIVALTAAALVSERDDALQAGMNDFLTKPIDTPRLHQTLLRLTARR</sequence>
<organism evidence="17 18">
    <name type="scientific">Roseateles depolymerans</name>
    <dbReference type="NCBI Taxonomy" id="76731"/>
    <lineage>
        <taxon>Bacteria</taxon>
        <taxon>Pseudomonadati</taxon>
        <taxon>Pseudomonadota</taxon>
        <taxon>Betaproteobacteria</taxon>
        <taxon>Burkholderiales</taxon>
        <taxon>Sphaerotilaceae</taxon>
        <taxon>Roseateles</taxon>
    </lineage>
</organism>
<dbReference type="InterPro" id="IPR035965">
    <property type="entry name" value="PAS-like_dom_sf"/>
</dbReference>
<dbReference type="InterPro" id="IPR036097">
    <property type="entry name" value="HisK_dim/P_sf"/>
</dbReference>
<dbReference type="InterPro" id="IPR000700">
    <property type="entry name" value="PAS-assoc_C"/>
</dbReference>
<dbReference type="InterPro" id="IPR004358">
    <property type="entry name" value="Sig_transdc_His_kin-like_C"/>
</dbReference>
<accession>A0A2W5DN85</accession>
<keyword evidence="4" id="KW-0808">Transferase</keyword>
<reference evidence="17 18" key="1">
    <citation type="submission" date="2017-08" db="EMBL/GenBank/DDBJ databases">
        <title>Infants hospitalized years apart are colonized by the same room-sourced microbial strains.</title>
        <authorList>
            <person name="Brooks B."/>
            <person name="Olm M.R."/>
            <person name="Firek B.A."/>
            <person name="Baker R."/>
            <person name="Thomas B.C."/>
            <person name="Morowitz M.J."/>
            <person name="Banfield J.F."/>
        </authorList>
    </citation>
    <scope>NUCLEOTIDE SEQUENCE [LARGE SCALE GENOMIC DNA]</scope>
    <source>
        <strain evidence="17">S2_012_000_R2_81</strain>
    </source>
</reference>
<evidence type="ECO:0000256" key="9">
    <source>
        <dbReference type="ARBA" id="ARBA00058004"/>
    </source>
</evidence>
<dbReference type="CDD" id="cd17546">
    <property type="entry name" value="REC_hyHK_CKI1_RcsC-like"/>
    <property type="match status" value="1"/>
</dbReference>
<keyword evidence="3 11" id="KW-0597">Phosphoprotein</keyword>
<dbReference type="InterPro" id="IPR003594">
    <property type="entry name" value="HATPase_dom"/>
</dbReference>
<dbReference type="InterPro" id="IPR036890">
    <property type="entry name" value="HATPase_C_sf"/>
</dbReference>
<dbReference type="Pfam" id="PF00072">
    <property type="entry name" value="Response_reg"/>
    <property type="match status" value="1"/>
</dbReference>
<dbReference type="EMBL" id="QFOD01000006">
    <property type="protein sequence ID" value="PZP33375.1"/>
    <property type="molecule type" value="Genomic_DNA"/>
</dbReference>
<feature type="transmembrane region" description="Helical" evidence="12">
    <location>
        <begin position="65"/>
        <end position="83"/>
    </location>
</feature>
<evidence type="ECO:0000313" key="17">
    <source>
        <dbReference type="EMBL" id="PZP33375.1"/>
    </source>
</evidence>
<keyword evidence="12" id="KW-1133">Transmembrane helix</keyword>
<dbReference type="Pfam" id="PF08448">
    <property type="entry name" value="PAS_4"/>
    <property type="match status" value="1"/>
</dbReference>
<feature type="transmembrane region" description="Helical" evidence="12">
    <location>
        <begin position="149"/>
        <end position="168"/>
    </location>
</feature>
<dbReference type="SUPFAM" id="SSF55785">
    <property type="entry name" value="PYP-like sensor domain (PAS domain)"/>
    <property type="match status" value="4"/>
</dbReference>
<feature type="transmembrane region" description="Helical" evidence="12">
    <location>
        <begin position="125"/>
        <end position="143"/>
    </location>
</feature>
<dbReference type="FunFam" id="3.30.565.10:FF:000010">
    <property type="entry name" value="Sensor histidine kinase RcsC"/>
    <property type="match status" value="1"/>
</dbReference>
<dbReference type="PROSITE" id="PS50109">
    <property type="entry name" value="HIS_KIN"/>
    <property type="match status" value="1"/>
</dbReference>
<evidence type="ECO:0000256" key="7">
    <source>
        <dbReference type="ARBA" id="ARBA00023012"/>
    </source>
</evidence>
<evidence type="ECO:0000259" key="16">
    <source>
        <dbReference type="PROSITE" id="PS50113"/>
    </source>
</evidence>
<comment type="caution">
    <text evidence="17">The sequence shown here is derived from an EMBL/GenBank/DDBJ whole genome shotgun (WGS) entry which is preliminary data.</text>
</comment>
<dbReference type="AlphaFoldDB" id="A0A2W5DN85"/>
<dbReference type="PROSITE" id="PS50113">
    <property type="entry name" value="PAC"/>
    <property type="match status" value="2"/>
</dbReference>
<name>A0A2W5DN85_9BURK</name>
<dbReference type="InterPro" id="IPR013656">
    <property type="entry name" value="PAS_4"/>
</dbReference>
<dbReference type="Gene3D" id="3.40.50.2300">
    <property type="match status" value="1"/>
</dbReference>
<feature type="domain" description="PAC" evidence="16">
    <location>
        <begin position="685"/>
        <end position="737"/>
    </location>
</feature>
<evidence type="ECO:0000256" key="11">
    <source>
        <dbReference type="PROSITE-ProRule" id="PRU00169"/>
    </source>
</evidence>
<dbReference type="PROSITE" id="PS50110">
    <property type="entry name" value="RESPONSE_REGULATORY"/>
    <property type="match status" value="1"/>
</dbReference>
<dbReference type="InterPro" id="IPR001789">
    <property type="entry name" value="Sig_transdc_resp-reg_receiver"/>
</dbReference>
<dbReference type="InterPro" id="IPR005467">
    <property type="entry name" value="His_kinase_dom"/>
</dbReference>
<evidence type="ECO:0000256" key="4">
    <source>
        <dbReference type="ARBA" id="ARBA00022679"/>
    </source>
</evidence>
<dbReference type="SUPFAM" id="SSF47384">
    <property type="entry name" value="Homodimeric domain of signal transducing histidine kinase"/>
    <property type="match status" value="1"/>
</dbReference>
<evidence type="ECO:0000259" key="13">
    <source>
        <dbReference type="PROSITE" id="PS50109"/>
    </source>
</evidence>
<dbReference type="Gene3D" id="1.10.287.130">
    <property type="match status" value="1"/>
</dbReference>
<dbReference type="PANTHER" id="PTHR43047">
    <property type="entry name" value="TWO-COMPONENT HISTIDINE PROTEIN KINASE"/>
    <property type="match status" value="1"/>
</dbReference>
<dbReference type="EC" id="2.7.13.3" evidence="2"/>
<dbReference type="SMART" id="SM00388">
    <property type="entry name" value="HisKA"/>
    <property type="match status" value="1"/>
</dbReference>
<gene>
    <name evidence="17" type="ORF">DI603_08370</name>
</gene>
<dbReference type="InterPro" id="IPR011006">
    <property type="entry name" value="CheY-like_superfamily"/>
</dbReference>
<dbReference type="SMART" id="SM00387">
    <property type="entry name" value="HATPase_c"/>
    <property type="match status" value="1"/>
</dbReference>
<dbReference type="SUPFAM" id="SSF55874">
    <property type="entry name" value="ATPase domain of HSP90 chaperone/DNA topoisomerase II/histidine kinase"/>
    <property type="match status" value="1"/>
</dbReference>
<dbReference type="SMART" id="SM00091">
    <property type="entry name" value="PAS"/>
    <property type="match status" value="3"/>
</dbReference>
<feature type="domain" description="PAC" evidence="16">
    <location>
        <begin position="311"/>
        <end position="366"/>
    </location>
</feature>
<dbReference type="CDD" id="cd16922">
    <property type="entry name" value="HATPase_EvgS-ArcB-TorS-like"/>
    <property type="match status" value="1"/>
</dbReference>
<keyword evidence="5" id="KW-0732">Signal</keyword>
<feature type="domain" description="Histidine kinase" evidence="13">
    <location>
        <begin position="755"/>
        <end position="980"/>
    </location>
</feature>
<dbReference type="GO" id="GO:0000155">
    <property type="term" value="F:phosphorelay sensor kinase activity"/>
    <property type="evidence" value="ECO:0007669"/>
    <property type="project" value="InterPro"/>
</dbReference>
<dbReference type="InterPro" id="IPR000014">
    <property type="entry name" value="PAS"/>
</dbReference>
<dbReference type="SMART" id="SM00086">
    <property type="entry name" value="PAC"/>
    <property type="match status" value="4"/>
</dbReference>
<feature type="domain" description="Response regulatory" evidence="14">
    <location>
        <begin position="1002"/>
        <end position="1123"/>
    </location>
</feature>
<dbReference type="SUPFAM" id="SSF52172">
    <property type="entry name" value="CheY-like"/>
    <property type="match status" value="1"/>
</dbReference>
<evidence type="ECO:0000256" key="1">
    <source>
        <dbReference type="ARBA" id="ARBA00000085"/>
    </source>
</evidence>
<keyword evidence="12" id="KW-0812">Transmembrane</keyword>
<protein>
    <recommendedName>
        <fullName evidence="10">Virulence sensor protein BvgS</fullName>
        <ecNumber evidence="2">2.7.13.3</ecNumber>
    </recommendedName>
</protein>
<evidence type="ECO:0000259" key="14">
    <source>
        <dbReference type="PROSITE" id="PS50110"/>
    </source>
</evidence>